<dbReference type="PANTHER" id="PTHR31973">
    <property type="entry name" value="POLYPROTEIN, PUTATIVE-RELATED"/>
    <property type="match status" value="1"/>
</dbReference>
<name>A0AAD9XM49_9ROSI</name>
<accession>A0AAD9XM49</accession>
<gene>
    <name evidence="1" type="ORF">Ddye_000377</name>
</gene>
<reference evidence="1" key="1">
    <citation type="journal article" date="2023" name="Plant J.">
        <title>Genome sequences and population genomics provide insights into the demographic history, inbreeding, and mutation load of two 'living fossil' tree species of Dipteronia.</title>
        <authorList>
            <person name="Feng Y."/>
            <person name="Comes H.P."/>
            <person name="Chen J."/>
            <person name="Zhu S."/>
            <person name="Lu R."/>
            <person name="Zhang X."/>
            <person name="Li P."/>
            <person name="Qiu J."/>
            <person name="Olsen K.M."/>
            <person name="Qiu Y."/>
        </authorList>
    </citation>
    <scope>NUCLEOTIDE SEQUENCE</scope>
    <source>
        <strain evidence="1">KIB01</strain>
    </source>
</reference>
<evidence type="ECO:0008006" key="3">
    <source>
        <dbReference type="Google" id="ProtNLM"/>
    </source>
</evidence>
<protein>
    <recommendedName>
        <fullName evidence="3">SWIM-type domain-containing protein</fullName>
    </recommendedName>
</protein>
<organism evidence="1 2">
    <name type="scientific">Dipteronia dyeriana</name>
    <dbReference type="NCBI Taxonomy" id="168575"/>
    <lineage>
        <taxon>Eukaryota</taxon>
        <taxon>Viridiplantae</taxon>
        <taxon>Streptophyta</taxon>
        <taxon>Embryophyta</taxon>
        <taxon>Tracheophyta</taxon>
        <taxon>Spermatophyta</taxon>
        <taxon>Magnoliopsida</taxon>
        <taxon>eudicotyledons</taxon>
        <taxon>Gunneridae</taxon>
        <taxon>Pentapetalae</taxon>
        <taxon>rosids</taxon>
        <taxon>malvids</taxon>
        <taxon>Sapindales</taxon>
        <taxon>Sapindaceae</taxon>
        <taxon>Hippocastanoideae</taxon>
        <taxon>Acereae</taxon>
        <taxon>Dipteronia</taxon>
    </lineage>
</organism>
<dbReference type="EMBL" id="JANJYI010000001">
    <property type="protein sequence ID" value="KAK2661803.1"/>
    <property type="molecule type" value="Genomic_DNA"/>
</dbReference>
<comment type="caution">
    <text evidence="1">The sequence shown here is derived from an EMBL/GenBank/DDBJ whole genome shotgun (WGS) entry which is preliminary data.</text>
</comment>
<dbReference type="Proteomes" id="UP001280121">
    <property type="component" value="Unassembled WGS sequence"/>
</dbReference>
<dbReference type="PANTHER" id="PTHR31973:SF197">
    <property type="entry name" value="SWIM-TYPE DOMAIN-CONTAINING PROTEIN"/>
    <property type="match status" value="1"/>
</dbReference>
<evidence type="ECO:0000313" key="2">
    <source>
        <dbReference type="Proteomes" id="UP001280121"/>
    </source>
</evidence>
<keyword evidence="2" id="KW-1185">Reference proteome</keyword>
<evidence type="ECO:0000313" key="1">
    <source>
        <dbReference type="EMBL" id="KAK2661803.1"/>
    </source>
</evidence>
<sequence length="231" mass="27142">MTMFLFICGRFCARHLYVNFRFSYPGNNYKKMFWKASGGINLFNFNNALDSIGKVDYKEKKWLQKIAPHYWSKLAYDQYIRCDHVTKNMIEAFNNMLGTHRAYTYLQLLEFIRRTIIRKLQERKEERDAWRDVLPLRMNAKIHKNSKANRQLTIISAEDREYELLCTSGTFAVKPREYHCGCGSCQISGIPCSYGMAVISNSCGRQSFKDWYLILFTKASLKMPTSKLIRA</sequence>
<dbReference type="AlphaFoldDB" id="A0AAD9XM49"/>
<proteinExistence type="predicted"/>